<organism evidence="3 4">
    <name type="scientific">Aphis craccivora</name>
    <name type="common">Cowpea aphid</name>
    <dbReference type="NCBI Taxonomy" id="307492"/>
    <lineage>
        <taxon>Eukaryota</taxon>
        <taxon>Metazoa</taxon>
        <taxon>Ecdysozoa</taxon>
        <taxon>Arthropoda</taxon>
        <taxon>Hexapoda</taxon>
        <taxon>Insecta</taxon>
        <taxon>Pterygota</taxon>
        <taxon>Neoptera</taxon>
        <taxon>Paraneoptera</taxon>
        <taxon>Hemiptera</taxon>
        <taxon>Sternorrhyncha</taxon>
        <taxon>Aphidomorpha</taxon>
        <taxon>Aphidoidea</taxon>
        <taxon>Aphididae</taxon>
        <taxon>Aphidini</taxon>
        <taxon>Aphis</taxon>
        <taxon>Aphis</taxon>
    </lineage>
</organism>
<keyword evidence="4" id="KW-1185">Reference proteome</keyword>
<dbReference type="PANTHER" id="PTHR19446">
    <property type="entry name" value="REVERSE TRANSCRIPTASES"/>
    <property type="match status" value="1"/>
</dbReference>
<feature type="compositionally biased region" description="Polar residues" evidence="1">
    <location>
        <begin position="622"/>
        <end position="633"/>
    </location>
</feature>
<evidence type="ECO:0000313" key="4">
    <source>
        <dbReference type="Proteomes" id="UP000478052"/>
    </source>
</evidence>
<keyword evidence="3" id="KW-0808">Transferase</keyword>
<dbReference type="AlphaFoldDB" id="A0A6G0Y8F0"/>
<evidence type="ECO:0000313" key="3">
    <source>
        <dbReference type="EMBL" id="KAF0751063.1"/>
    </source>
</evidence>
<protein>
    <submittedName>
        <fullName evidence="3">Reverse transcriptase domain-containing protein</fullName>
    </submittedName>
</protein>
<dbReference type="OrthoDB" id="6628561at2759"/>
<dbReference type="Proteomes" id="UP000478052">
    <property type="component" value="Unassembled WGS sequence"/>
</dbReference>
<feature type="domain" description="Reverse transcriptase" evidence="2">
    <location>
        <begin position="63"/>
        <end position="322"/>
    </location>
</feature>
<evidence type="ECO:0000259" key="2">
    <source>
        <dbReference type="PROSITE" id="PS50878"/>
    </source>
</evidence>
<gene>
    <name evidence="3" type="ORF">FWK35_00016220</name>
</gene>
<reference evidence="3 4" key="1">
    <citation type="submission" date="2019-08" db="EMBL/GenBank/DDBJ databases">
        <title>Whole genome of Aphis craccivora.</title>
        <authorList>
            <person name="Voronova N.V."/>
            <person name="Shulinski R.S."/>
            <person name="Bandarenka Y.V."/>
            <person name="Zhorov D.G."/>
            <person name="Warner D."/>
        </authorList>
    </citation>
    <scope>NUCLEOTIDE SEQUENCE [LARGE SCALE GENOMIC DNA]</scope>
    <source>
        <strain evidence="3">180601</strain>
        <tissue evidence="3">Whole Body</tissue>
    </source>
</reference>
<dbReference type="PROSITE" id="PS50878">
    <property type="entry name" value="RT_POL"/>
    <property type="match status" value="1"/>
</dbReference>
<feature type="region of interest" description="Disordered" evidence="1">
    <location>
        <begin position="610"/>
        <end position="635"/>
    </location>
</feature>
<name>A0A6G0Y8F0_APHCR</name>
<dbReference type="CDD" id="cd01650">
    <property type="entry name" value="RT_nLTR_like"/>
    <property type="match status" value="1"/>
</dbReference>
<proteinExistence type="predicted"/>
<evidence type="ECO:0000256" key="1">
    <source>
        <dbReference type="SAM" id="MobiDB-lite"/>
    </source>
</evidence>
<dbReference type="InterPro" id="IPR000477">
    <property type="entry name" value="RT_dom"/>
</dbReference>
<dbReference type="EMBL" id="VUJU01005491">
    <property type="protein sequence ID" value="KAF0751063.1"/>
    <property type="molecule type" value="Genomic_DNA"/>
</dbReference>
<accession>A0A6G0Y8F0</accession>
<keyword evidence="3" id="KW-0695">RNA-directed DNA polymerase</keyword>
<keyword evidence="3" id="KW-0548">Nucleotidyltransferase</keyword>
<comment type="caution">
    <text evidence="3">The sequence shown here is derived from an EMBL/GenBank/DDBJ whole genome shotgun (WGS) entry which is preliminary data.</text>
</comment>
<sequence length="717" mass="78891">MFDPETGVPEFQRSVPEFTADELRLAARRLSLGKAPGPSEVPNKILRALVNTQSQAVLETMNDCLAALTFPPRWKRARLVLIKKGADKPPDAPSSYRPICILDKHLDEHGGRRRAPNQFGFRQGISTETAVNCVLNLAAQAAATPRKKSLCVLVTLDVKNAFNSLRWPVIDKALRHVQTPEYLVDMLRSWLSDRTLLTGAERTSRPVTCGVPQGSVLGPALWNVAYDSLMRMDVPPGVQLIGFADDLAVVGTAATGQLLEDLVNPVLLSIDDWMPRHGLELAHQKTEAVILSRRRAFVPPRLSIGGHPITLYGKIRYLGVILDKNLTFAPHVDTVAKKASRTAAALARLMPNIGGPTEWKRKLLGTVVNSQLLYAAPAWIEKATVAARTRANLIRPQRAAALRTIRAYRTVSDEAALVLASTVPADLLGLERKRILSRLNTGIAAGVPRPSKASVKTEERSRTIEAWQQRWESTSKVFWTRRCISSVGRWLGRTVPLVPLTYHMSQALSGHGCFQAYLFKRARATSPTCLQCLTEEDTAEQTLLECPYWSAFRAPLATQLGHSPSAVDIGDIVCGPPFDQLPADPDEKWAYYGTRRTSSGSFIGWSRASFRPKSRKREPASPRSQTLIGSPNPQGRLPGVLATICLLPGDSRGSPPMHNENAASVICGNHALVTYQLKIGLVSVEHDYVDLGDPPIHKIECIKSITVKNEEKIYHNE</sequence>
<dbReference type="GO" id="GO:0003964">
    <property type="term" value="F:RNA-directed DNA polymerase activity"/>
    <property type="evidence" value="ECO:0007669"/>
    <property type="project" value="UniProtKB-KW"/>
</dbReference>
<dbReference type="SUPFAM" id="SSF56672">
    <property type="entry name" value="DNA/RNA polymerases"/>
    <property type="match status" value="1"/>
</dbReference>
<dbReference type="Pfam" id="PF00078">
    <property type="entry name" value="RVT_1"/>
    <property type="match status" value="1"/>
</dbReference>
<feature type="non-terminal residue" evidence="3">
    <location>
        <position position="717"/>
    </location>
</feature>
<dbReference type="InterPro" id="IPR043502">
    <property type="entry name" value="DNA/RNA_pol_sf"/>
</dbReference>